<evidence type="ECO:0008006" key="4">
    <source>
        <dbReference type="Google" id="ProtNLM"/>
    </source>
</evidence>
<keyword evidence="1" id="KW-1133">Transmembrane helix</keyword>
<dbReference type="AlphaFoldDB" id="A0AAD4CME6"/>
<protein>
    <recommendedName>
        <fullName evidence="4">Nuclear pore assembly and biogenesis-domain-containing protein</fullName>
    </recommendedName>
</protein>
<keyword evidence="3" id="KW-1185">Reference proteome</keyword>
<dbReference type="InterPro" id="IPR024316">
    <property type="entry name" value="APQ12"/>
</dbReference>
<comment type="caution">
    <text evidence="2">The sequence shown here is derived from an EMBL/GenBank/DDBJ whole genome shotgun (WGS) entry which is preliminary data.</text>
</comment>
<keyword evidence="1" id="KW-0472">Membrane</keyword>
<name>A0AAD4CME6_ASPNN</name>
<evidence type="ECO:0000313" key="3">
    <source>
        <dbReference type="Proteomes" id="UP001194746"/>
    </source>
</evidence>
<reference evidence="2" key="1">
    <citation type="journal article" date="2019" name="Beilstein J. Org. Chem.">
        <title>Nanangenines: drimane sesquiterpenoids as the dominant metabolite cohort of a novel Australian fungus, Aspergillus nanangensis.</title>
        <authorList>
            <person name="Lacey H.J."/>
            <person name="Gilchrist C.L.M."/>
            <person name="Crombie A."/>
            <person name="Kalaitzis J.A."/>
            <person name="Vuong D."/>
            <person name="Rutledge P.J."/>
            <person name="Turner P."/>
            <person name="Pitt J.I."/>
            <person name="Lacey E."/>
            <person name="Chooi Y.H."/>
            <person name="Piggott A.M."/>
        </authorList>
    </citation>
    <scope>NUCLEOTIDE SEQUENCE</scope>
    <source>
        <strain evidence="2">MST-FP2251</strain>
    </source>
</reference>
<dbReference type="EMBL" id="VCAU01000038">
    <property type="protein sequence ID" value="KAF9889220.1"/>
    <property type="molecule type" value="Genomic_DNA"/>
</dbReference>
<dbReference type="Proteomes" id="UP001194746">
    <property type="component" value="Unassembled WGS sequence"/>
</dbReference>
<feature type="transmembrane region" description="Helical" evidence="1">
    <location>
        <begin position="54"/>
        <end position="81"/>
    </location>
</feature>
<feature type="transmembrane region" description="Helical" evidence="1">
    <location>
        <begin position="93"/>
        <end position="117"/>
    </location>
</feature>
<organism evidence="2 3">
    <name type="scientific">Aspergillus nanangensis</name>
    <dbReference type="NCBI Taxonomy" id="2582783"/>
    <lineage>
        <taxon>Eukaryota</taxon>
        <taxon>Fungi</taxon>
        <taxon>Dikarya</taxon>
        <taxon>Ascomycota</taxon>
        <taxon>Pezizomycotina</taxon>
        <taxon>Eurotiomycetes</taxon>
        <taxon>Eurotiomycetidae</taxon>
        <taxon>Eurotiales</taxon>
        <taxon>Aspergillaceae</taxon>
        <taxon>Aspergillus</taxon>
        <taxon>Aspergillus subgen. Circumdati</taxon>
    </lineage>
</organism>
<accession>A0AAD4CME6</accession>
<dbReference type="Pfam" id="PF12716">
    <property type="entry name" value="Apq12"/>
    <property type="match status" value="1"/>
</dbReference>
<proteinExistence type="predicted"/>
<sequence>MDFLPESLTSIIQENPTFQHLAASSATAHLLTLRSTYLDPYIEHLRTAYLDPYIIHPLATMLASSMPNLVSVLVLVLVLVLSIKILDYGRRLVMFWVSLVLRLLWWAVVIGLAWYVYTAGWEKTGRDLGWFYGVFKGFVDSFQDGIEGAEGFVIKNSSS</sequence>
<reference evidence="2" key="2">
    <citation type="submission" date="2020-02" db="EMBL/GenBank/DDBJ databases">
        <authorList>
            <person name="Gilchrist C.L.M."/>
            <person name="Chooi Y.-H."/>
        </authorList>
    </citation>
    <scope>NUCLEOTIDE SEQUENCE</scope>
    <source>
        <strain evidence="2">MST-FP2251</strain>
    </source>
</reference>
<keyword evidence="1" id="KW-0812">Transmembrane</keyword>
<gene>
    <name evidence="2" type="ORF">FE257_007533</name>
</gene>
<evidence type="ECO:0000256" key="1">
    <source>
        <dbReference type="SAM" id="Phobius"/>
    </source>
</evidence>
<evidence type="ECO:0000313" key="2">
    <source>
        <dbReference type="EMBL" id="KAF9889220.1"/>
    </source>
</evidence>